<dbReference type="RefSeq" id="WP_310499775.1">
    <property type="nucleotide sequence ID" value="NZ_JAVDSB010000005.1"/>
</dbReference>
<dbReference type="Pfam" id="PF13580">
    <property type="entry name" value="SIS_2"/>
    <property type="match status" value="2"/>
</dbReference>
<dbReference type="InterPro" id="IPR035461">
    <property type="entry name" value="GmhA/DiaA"/>
</dbReference>
<feature type="domain" description="SIS" evidence="1">
    <location>
        <begin position="29"/>
        <end position="210"/>
    </location>
</feature>
<keyword evidence="2" id="KW-0413">Isomerase</keyword>
<keyword evidence="3" id="KW-1185">Reference proteome</keyword>
<dbReference type="Proteomes" id="UP001267290">
    <property type="component" value="Unassembled WGS sequence"/>
</dbReference>
<accession>A0ABU1NYT5</accession>
<evidence type="ECO:0000313" key="3">
    <source>
        <dbReference type="Proteomes" id="UP001267290"/>
    </source>
</evidence>
<proteinExistence type="predicted"/>
<dbReference type="EMBL" id="JAVDSB010000005">
    <property type="protein sequence ID" value="MDR6552231.1"/>
    <property type="molecule type" value="Genomic_DNA"/>
</dbReference>
<reference evidence="2 3" key="1">
    <citation type="submission" date="2023-07" db="EMBL/GenBank/DDBJ databases">
        <title>Sorghum-associated microbial communities from plants grown in Nebraska, USA.</title>
        <authorList>
            <person name="Schachtman D."/>
        </authorList>
    </citation>
    <scope>NUCLEOTIDE SEQUENCE [LARGE SCALE GENOMIC DNA]</scope>
    <source>
        <strain evidence="2 3">CC258</strain>
    </source>
</reference>
<dbReference type="EC" id="5.3.1.28" evidence="2"/>
<dbReference type="PROSITE" id="PS51464">
    <property type="entry name" value="SIS"/>
    <property type="match status" value="1"/>
</dbReference>
<dbReference type="InterPro" id="IPR046348">
    <property type="entry name" value="SIS_dom_sf"/>
</dbReference>
<dbReference type="Gene3D" id="3.40.50.10490">
    <property type="entry name" value="Glucose-6-phosphate isomerase like protein, domain 1"/>
    <property type="match status" value="1"/>
</dbReference>
<gene>
    <name evidence="2" type="ORF">J2736_003433</name>
</gene>
<organism evidence="2 3">
    <name type="scientific">Paenibacillus qinlingensis</name>
    <dbReference type="NCBI Taxonomy" id="1837343"/>
    <lineage>
        <taxon>Bacteria</taxon>
        <taxon>Bacillati</taxon>
        <taxon>Bacillota</taxon>
        <taxon>Bacilli</taxon>
        <taxon>Bacillales</taxon>
        <taxon>Paenibacillaceae</taxon>
        <taxon>Paenibacillus</taxon>
    </lineage>
</organism>
<sequence length="210" mass="22682">MSQILDQLIVKYPELETCLLDIQRAVELISDCYRGGGKVLVCGNGGSASDSEHIVGELMKGFMSKRPISSQIREQLEKCYPGEGHFLADHLQGALPAISLVSHTALATAFSNDVSAETVFAQQVYGYGVKGDVLLGLSTSGNSANVVRAIQVAKVQGLTAIGLTGQSGGRMNELCDVTIRVPSDRTPDIQERHLPIYHAICMLLEEEFFQ</sequence>
<dbReference type="SUPFAM" id="SSF53697">
    <property type="entry name" value="SIS domain"/>
    <property type="match status" value="1"/>
</dbReference>
<protein>
    <submittedName>
        <fullName evidence="2">D-sedoheptulose 7-phosphate isomerase</fullName>
        <ecNumber evidence="2">5.3.1.28</ecNumber>
    </submittedName>
</protein>
<dbReference type="GO" id="GO:0016853">
    <property type="term" value="F:isomerase activity"/>
    <property type="evidence" value="ECO:0007669"/>
    <property type="project" value="UniProtKB-KW"/>
</dbReference>
<dbReference type="CDD" id="cd05006">
    <property type="entry name" value="SIS_GmhA"/>
    <property type="match status" value="1"/>
</dbReference>
<dbReference type="InterPro" id="IPR001347">
    <property type="entry name" value="SIS_dom"/>
</dbReference>
<evidence type="ECO:0000313" key="2">
    <source>
        <dbReference type="EMBL" id="MDR6552231.1"/>
    </source>
</evidence>
<dbReference type="InterPro" id="IPR050099">
    <property type="entry name" value="SIS_GmhA/DiaA_subfam"/>
</dbReference>
<comment type="caution">
    <text evidence="2">The sequence shown here is derived from an EMBL/GenBank/DDBJ whole genome shotgun (WGS) entry which is preliminary data.</text>
</comment>
<evidence type="ECO:0000259" key="1">
    <source>
        <dbReference type="PROSITE" id="PS51464"/>
    </source>
</evidence>
<name>A0ABU1NYT5_9BACL</name>
<dbReference type="PANTHER" id="PTHR30390">
    <property type="entry name" value="SEDOHEPTULOSE 7-PHOSPHATE ISOMERASE / DNAA INITIATOR-ASSOCIATING FACTOR FOR REPLICATION INITIATION"/>
    <property type="match status" value="1"/>
</dbReference>